<dbReference type="InterPro" id="IPR052380">
    <property type="entry name" value="Viral_DNA_packaging_terminase"/>
</dbReference>
<dbReference type="Proteomes" id="UP000194857">
    <property type="component" value="Unassembled WGS sequence"/>
</dbReference>
<sequence length="434" mass="50120">MEIRLPEKLVDAFLGQADVRGAWGGRGSGKTVSFAEMIAVHARRFAEAGITGVMLCARQHMNSIKESSFAEIKAAILGNDDLSPCFEVGENFIRTRGFAGRVDFIFRGLNENLDSIKSTARILICWIDEAENVSEDAYIKLIPTLRAEDEGWNAELWVTWNPERRNSPTDKRFRQSKDPLIKIVELNWRDNPWFPEKLNRERLRDKAERPDEYDWIWEGAYRGIVRGAVYGDEIKALDASDRLTHVPYDRTKPVHIFWDLGRADKTAIWFAQVIPFGFAILDYYEQSGKALDHFVRELQSRGYAYGDCWLPHDAENELLASRLTVAQQLRDAGFKVRIVKKIRVSEGINAARMIFDRCWFDRTKTEHGLEALRSYRYEYNEDRQEFTREPIHDWASHGADAFRYLAIALKHDSEPKQQKTKAKPPRVGANSWMA</sequence>
<evidence type="ECO:0000313" key="4">
    <source>
        <dbReference type="Proteomes" id="UP000194857"/>
    </source>
</evidence>
<protein>
    <recommendedName>
        <fullName evidence="2">Phage terminase large subunit N-terminal domain-containing protein</fullName>
    </recommendedName>
</protein>
<name>A0A241XSQ7_PSEAI</name>
<dbReference type="Gene3D" id="3.40.50.300">
    <property type="entry name" value="P-loop containing nucleotide triphosphate hydrolases"/>
    <property type="match status" value="1"/>
</dbReference>
<feature type="region of interest" description="Disordered" evidence="1">
    <location>
        <begin position="413"/>
        <end position="434"/>
    </location>
</feature>
<dbReference type="InterPro" id="IPR035412">
    <property type="entry name" value="Terminase_L_N"/>
</dbReference>
<dbReference type="PANTHER" id="PTHR39184:SF1">
    <property type="entry name" value="PBSX PHAGE TERMINASE LARGE SUBUNIT"/>
    <property type="match status" value="1"/>
</dbReference>
<dbReference type="RefSeq" id="WP_023464350.1">
    <property type="nucleotide sequence ID" value="NZ_CAADQQ010000084.1"/>
</dbReference>
<evidence type="ECO:0000256" key="1">
    <source>
        <dbReference type="SAM" id="MobiDB-lite"/>
    </source>
</evidence>
<proteinExistence type="predicted"/>
<dbReference type="PANTHER" id="PTHR39184">
    <property type="match status" value="1"/>
</dbReference>
<organism evidence="3 4">
    <name type="scientific">Pseudomonas aeruginosa</name>
    <dbReference type="NCBI Taxonomy" id="287"/>
    <lineage>
        <taxon>Bacteria</taxon>
        <taxon>Pseudomonadati</taxon>
        <taxon>Pseudomonadota</taxon>
        <taxon>Gammaproteobacteria</taxon>
        <taxon>Pseudomonadales</taxon>
        <taxon>Pseudomonadaceae</taxon>
        <taxon>Pseudomonas</taxon>
    </lineage>
</organism>
<reference evidence="3 4" key="1">
    <citation type="submission" date="2017-05" db="EMBL/GenBank/DDBJ databases">
        <authorList>
            <person name="Song R."/>
            <person name="Chenine A.L."/>
            <person name="Ruprecht R.M."/>
        </authorList>
    </citation>
    <scope>NUCLEOTIDE SEQUENCE [LARGE SCALE GENOMIC DNA]</scope>
    <source>
        <strain evidence="3 4">S567_C10_BS</strain>
    </source>
</reference>
<dbReference type="Gene3D" id="3.30.420.280">
    <property type="match status" value="1"/>
</dbReference>
<gene>
    <name evidence="3" type="ORF">CAZ10_06180</name>
</gene>
<evidence type="ECO:0000259" key="2">
    <source>
        <dbReference type="Pfam" id="PF04466"/>
    </source>
</evidence>
<feature type="domain" description="Phage terminase large subunit N-terminal" evidence="2">
    <location>
        <begin position="22"/>
        <end position="219"/>
    </location>
</feature>
<dbReference type="EMBL" id="NFFZ01000003">
    <property type="protein sequence ID" value="OTI63807.1"/>
    <property type="molecule type" value="Genomic_DNA"/>
</dbReference>
<dbReference type="InterPro" id="IPR027417">
    <property type="entry name" value="P-loop_NTPase"/>
</dbReference>
<comment type="caution">
    <text evidence="3">The sequence shown here is derived from an EMBL/GenBank/DDBJ whole genome shotgun (WGS) entry which is preliminary data.</text>
</comment>
<evidence type="ECO:0000313" key="3">
    <source>
        <dbReference type="EMBL" id="OTI63807.1"/>
    </source>
</evidence>
<dbReference type="Pfam" id="PF04466">
    <property type="entry name" value="Terminase_3"/>
    <property type="match status" value="1"/>
</dbReference>
<accession>A0A241XSQ7</accession>
<dbReference type="AlphaFoldDB" id="A0A241XSQ7"/>